<evidence type="ECO:0000313" key="1">
    <source>
        <dbReference type="EMBL" id="GIT96713.1"/>
    </source>
</evidence>
<organism evidence="1 2">
    <name type="scientific">Jannaschia pagri</name>
    <dbReference type="NCBI Taxonomy" id="2829797"/>
    <lineage>
        <taxon>Bacteria</taxon>
        <taxon>Pseudomonadati</taxon>
        <taxon>Pseudomonadota</taxon>
        <taxon>Alphaproteobacteria</taxon>
        <taxon>Rhodobacterales</taxon>
        <taxon>Roseobacteraceae</taxon>
        <taxon>Jannaschia</taxon>
    </lineage>
</organism>
<evidence type="ECO:0000313" key="2">
    <source>
        <dbReference type="Proteomes" id="UP000786693"/>
    </source>
</evidence>
<gene>
    <name evidence="1" type="ORF">JANAI62_33360</name>
</gene>
<dbReference type="Proteomes" id="UP000786693">
    <property type="component" value="Unassembled WGS sequence"/>
</dbReference>
<dbReference type="EMBL" id="BPFH01000007">
    <property type="protein sequence ID" value="GIT96713.1"/>
    <property type="molecule type" value="Genomic_DNA"/>
</dbReference>
<dbReference type="Gene3D" id="3.40.50.1820">
    <property type="entry name" value="alpha/beta hydrolase"/>
    <property type="match status" value="1"/>
</dbReference>
<accession>A0ABQ4NQN0</accession>
<evidence type="ECO:0008006" key="3">
    <source>
        <dbReference type="Google" id="ProtNLM"/>
    </source>
</evidence>
<comment type="caution">
    <text evidence="1">The sequence shown here is derived from an EMBL/GenBank/DDBJ whole genome shotgun (WGS) entry which is preliminary data.</text>
</comment>
<keyword evidence="2" id="KW-1185">Reference proteome</keyword>
<name>A0ABQ4NQN0_9RHOB</name>
<sequence>MARAVGALRDVDVTGWIGLGYSAGGTALWRAVQQGAPLSHLFCVSSTRLRSEGPIAIPHRVFFGAEDPARPNDAWVRQVPKRATVFDGAAHDYYLDTASRAVRETERRILSDLSDPSTLPNHAK</sequence>
<reference evidence="1 2" key="1">
    <citation type="submission" date="2021-05" db="EMBL/GenBank/DDBJ databases">
        <title>Bacteria Genome sequencing.</title>
        <authorList>
            <person name="Takabe Y."/>
            <person name="Nakajima Y."/>
            <person name="Suzuki S."/>
            <person name="Shiozaki T."/>
        </authorList>
    </citation>
    <scope>NUCLEOTIDE SEQUENCE [LARGE SCALE GENOMIC DNA]</scope>
    <source>
        <strain evidence="1 2">AI_62</strain>
    </source>
</reference>
<protein>
    <recommendedName>
        <fullName evidence="3">Dienelactone hydrolase domain-containing protein</fullName>
    </recommendedName>
</protein>
<dbReference type="SUPFAM" id="SSF53474">
    <property type="entry name" value="alpha/beta-Hydrolases"/>
    <property type="match status" value="1"/>
</dbReference>
<dbReference type="InterPro" id="IPR029058">
    <property type="entry name" value="AB_hydrolase_fold"/>
</dbReference>
<proteinExistence type="predicted"/>